<gene>
    <name evidence="4" type="ORF">E1262_08840</name>
</gene>
<protein>
    <submittedName>
        <fullName evidence="4">SDR family oxidoreductase</fullName>
    </submittedName>
</protein>
<dbReference type="Pfam" id="PF13561">
    <property type="entry name" value="adh_short_C2"/>
    <property type="match status" value="1"/>
</dbReference>
<name>A0A4R5AIE6_9ACTN</name>
<organism evidence="4 5">
    <name type="scientific">Jiangella aurantiaca</name>
    <dbReference type="NCBI Taxonomy" id="2530373"/>
    <lineage>
        <taxon>Bacteria</taxon>
        <taxon>Bacillati</taxon>
        <taxon>Actinomycetota</taxon>
        <taxon>Actinomycetes</taxon>
        <taxon>Jiangellales</taxon>
        <taxon>Jiangellaceae</taxon>
        <taxon>Jiangella</taxon>
    </lineage>
</organism>
<keyword evidence="5" id="KW-1185">Reference proteome</keyword>
<dbReference type="Proteomes" id="UP000295217">
    <property type="component" value="Unassembled WGS sequence"/>
</dbReference>
<dbReference type="PRINTS" id="PR00080">
    <property type="entry name" value="SDRFAMILY"/>
</dbReference>
<accession>A0A4R5AIE6</accession>
<dbReference type="PANTHER" id="PTHR43639">
    <property type="entry name" value="OXIDOREDUCTASE, SHORT-CHAIN DEHYDROGENASE/REDUCTASE FAMILY (AFU_ORTHOLOGUE AFUA_5G02870)"/>
    <property type="match status" value="1"/>
</dbReference>
<evidence type="ECO:0000256" key="3">
    <source>
        <dbReference type="RuleBase" id="RU000363"/>
    </source>
</evidence>
<evidence type="ECO:0000256" key="2">
    <source>
        <dbReference type="ARBA" id="ARBA00023002"/>
    </source>
</evidence>
<dbReference type="SUPFAM" id="SSF51735">
    <property type="entry name" value="NAD(P)-binding Rossmann-fold domains"/>
    <property type="match status" value="1"/>
</dbReference>
<evidence type="ECO:0000313" key="5">
    <source>
        <dbReference type="Proteomes" id="UP000295217"/>
    </source>
</evidence>
<comment type="similarity">
    <text evidence="1 3">Belongs to the short-chain dehydrogenases/reductases (SDR) family.</text>
</comment>
<comment type="caution">
    <text evidence="4">The sequence shown here is derived from an EMBL/GenBank/DDBJ whole genome shotgun (WGS) entry which is preliminary data.</text>
</comment>
<proteinExistence type="inferred from homology"/>
<dbReference type="PROSITE" id="PS00061">
    <property type="entry name" value="ADH_SHORT"/>
    <property type="match status" value="1"/>
</dbReference>
<dbReference type="PRINTS" id="PR00081">
    <property type="entry name" value="GDHRDH"/>
</dbReference>
<dbReference type="EMBL" id="SMLB01000008">
    <property type="protein sequence ID" value="TDD70744.1"/>
    <property type="molecule type" value="Genomic_DNA"/>
</dbReference>
<reference evidence="4 5" key="1">
    <citation type="submission" date="2019-02" db="EMBL/GenBank/DDBJ databases">
        <title>Draft genome sequences of novel Actinobacteria.</title>
        <authorList>
            <person name="Sahin N."/>
            <person name="Ay H."/>
            <person name="Saygin H."/>
        </authorList>
    </citation>
    <scope>NUCLEOTIDE SEQUENCE [LARGE SCALE GENOMIC DNA]</scope>
    <source>
        <strain evidence="4 5">8K307</strain>
    </source>
</reference>
<dbReference type="PANTHER" id="PTHR43639:SF1">
    <property type="entry name" value="SHORT-CHAIN DEHYDROGENASE_REDUCTASE FAMILY PROTEIN"/>
    <property type="match status" value="1"/>
</dbReference>
<dbReference type="Gene3D" id="3.40.50.720">
    <property type="entry name" value="NAD(P)-binding Rossmann-like Domain"/>
    <property type="match status" value="1"/>
</dbReference>
<dbReference type="InterPro" id="IPR020904">
    <property type="entry name" value="Sc_DH/Rdtase_CS"/>
</dbReference>
<keyword evidence="2" id="KW-0560">Oxidoreductase</keyword>
<dbReference type="FunFam" id="3.40.50.720:FF:000084">
    <property type="entry name" value="Short-chain dehydrogenase reductase"/>
    <property type="match status" value="1"/>
</dbReference>
<evidence type="ECO:0000256" key="1">
    <source>
        <dbReference type="ARBA" id="ARBA00006484"/>
    </source>
</evidence>
<dbReference type="CDD" id="cd05233">
    <property type="entry name" value="SDR_c"/>
    <property type="match status" value="1"/>
</dbReference>
<dbReference type="InterPro" id="IPR036291">
    <property type="entry name" value="NAD(P)-bd_dom_sf"/>
</dbReference>
<evidence type="ECO:0000313" key="4">
    <source>
        <dbReference type="EMBL" id="TDD70744.1"/>
    </source>
</evidence>
<dbReference type="InterPro" id="IPR002347">
    <property type="entry name" value="SDR_fam"/>
</dbReference>
<dbReference type="AlphaFoldDB" id="A0A4R5AIE6"/>
<sequence>MTAAGLAIVTGAGSGIGRATAVRLAESGHACVLAGRRETPLKETGELIGVRGGTTVAVSADVTTDEGRAAILRAADDAADDLGVPLRALVNNAGDSNLAPLFAPDLGRWRENFALNVEAAAFLAMEAMRRMRDAGGGAVVNIASVYGKVALNNAFYEPRLPANTPDGPVRDLSYAAAKGAIRMMSRELAVAGAPMGVRVNTVSPGMVDVGKVPLDPEVVRTFSAATPMGRLGRAEEIAGVVNFLLSPEASFVTGAEIVVDGGWTSW</sequence>
<dbReference type="Pfam" id="PF00106">
    <property type="entry name" value="adh_short"/>
    <property type="match status" value="1"/>
</dbReference>
<dbReference type="RefSeq" id="WP_132102760.1">
    <property type="nucleotide sequence ID" value="NZ_SMLB01000008.1"/>
</dbReference>
<dbReference type="GO" id="GO:0016491">
    <property type="term" value="F:oxidoreductase activity"/>
    <property type="evidence" value="ECO:0007669"/>
    <property type="project" value="UniProtKB-KW"/>
</dbReference>
<dbReference type="OrthoDB" id="5290708at2"/>